<protein>
    <submittedName>
        <fullName evidence="5">Coenzyme F420 hydrogenase/dehydrogenase, beta subunit C-terminal domain</fullName>
    </submittedName>
    <submittedName>
        <fullName evidence="6">F420H(2):quinone oxidoreductase</fullName>
    </submittedName>
</protein>
<dbReference type="InterPro" id="IPR017900">
    <property type="entry name" value="4Fe4S_Fe_S_CS"/>
</dbReference>
<reference evidence="6 7" key="1">
    <citation type="journal article" date="2019" name="Nat. Med.">
        <title>A library of human gut bacterial isolates paired with longitudinal multiomics data enables mechanistic microbiome research.</title>
        <authorList>
            <person name="Poyet M."/>
            <person name="Groussin M."/>
            <person name="Gibbons S.M."/>
            <person name="Avila-Pacheco J."/>
            <person name="Jiang X."/>
            <person name="Kearney S.M."/>
            <person name="Perrotta A.R."/>
            <person name="Berdy B."/>
            <person name="Zhao S."/>
            <person name="Lieberman T.D."/>
            <person name="Swanson P.K."/>
            <person name="Smith M."/>
            <person name="Roesemann S."/>
            <person name="Alexander J.E."/>
            <person name="Rich S.A."/>
            <person name="Livny J."/>
            <person name="Vlamakis H."/>
            <person name="Clish C."/>
            <person name="Bullock K."/>
            <person name="Deik A."/>
            <person name="Scott J."/>
            <person name="Pierce K.A."/>
            <person name="Xavier R.J."/>
            <person name="Alm E.J."/>
        </authorList>
    </citation>
    <scope>NUCLEOTIDE SEQUENCE [LARGE SCALE GENOMIC DNA]</scope>
    <source>
        <strain evidence="6 7">BIOML-A41</strain>
    </source>
</reference>
<keyword evidence="1" id="KW-0479">Metal-binding</keyword>
<dbReference type="InterPro" id="IPR052977">
    <property type="entry name" value="Polyferredoxin-like_ET"/>
</dbReference>
<name>A0A6I2N344_PARDI</name>
<dbReference type="SUPFAM" id="SSF54862">
    <property type="entry name" value="4Fe-4S ferredoxins"/>
    <property type="match status" value="1"/>
</dbReference>
<reference evidence="5" key="2">
    <citation type="submission" date="2023-01" db="EMBL/GenBank/DDBJ databases">
        <title>Human gut microbiome strain richness.</title>
        <authorList>
            <person name="Chen-Liaw A."/>
        </authorList>
    </citation>
    <scope>NUCLEOTIDE SEQUENCE</scope>
    <source>
        <strain evidence="5">D35st1_E5_D35t1_190705</strain>
    </source>
</reference>
<accession>A0A6I2N344</accession>
<dbReference type="InterPro" id="IPR017896">
    <property type="entry name" value="4Fe4S_Fe-S-bd"/>
</dbReference>
<dbReference type="Pfam" id="PF12838">
    <property type="entry name" value="Fer4_7"/>
    <property type="match status" value="1"/>
</dbReference>
<sequence length="396" mass="44868">MRINKVKTDCCGCTACESVCPHEAIHMVPDTFGFLYPEVNDSLCVDCGLCEKICAFHEDYDKSLNLAKPLAYAAKHKNPEEITASQSGAAFVALSDIILSQGGVVYGAGYTGHFRVVHKKAATKAERDEFRGSKYVQSDMNTIFRQVREDLRDESLVLFSGTPCQTAGLASFIGKRLRDRLFLMDIVCHGVPAPFVWRDYLDYLEAKEGMRITAVNFRDKKRFGWRSHVESFLFANTYTYTYTYTFYTHIMLRRSCGECPYTNTNRPSDVTVADFWGIEKTVAATLGADNKGCSLILLNTDKGKEWFEQARKSMECMAVPLEDCLQPQLRHPSVLHPKRIAFEEDYARLGFERALKKYGLLGWKAEIGACKKHIVRLLLDLLPVMVVQKLKKIRGK</sequence>
<dbReference type="Pfam" id="PF04432">
    <property type="entry name" value="FrhB_FdhB_C"/>
    <property type="match status" value="1"/>
</dbReference>
<dbReference type="Gene3D" id="3.30.70.20">
    <property type="match status" value="1"/>
</dbReference>
<dbReference type="PANTHER" id="PTHR43193">
    <property type="match status" value="1"/>
</dbReference>
<keyword evidence="3" id="KW-0411">Iron-sulfur</keyword>
<gene>
    <name evidence="6" type="ORF">GKD59_16500</name>
    <name evidence="5" type="ORF">PN612_02890</name>
</gene>
<proteinExistence type="predicted"/>
<evidence type="ECO:0000313" key="6">
    <source>
        <dbReference type="EMBL" id="MRY59478.1"/>
    </source>
</evidence>
<dbReference type="PANTHER" id="PTHR43193:SF2">
    <property type="entry name" value="POLYFERREDOXIN PROTEIN FWDF"/>
    <property type="match status" value="1"/>
</dbReference>
<evidence type="ECO:0000256" key="1">
    <source>
        <dbReference type="ARBA" id="ARBA00022723"/>
    </source>
</evidence>
<dbReference type="GO" id="GO:0051536">
    <property type="term" value="F:iron-sulfur cluster binding"/>
    <property type="evidence" value="ECO:0007669"/>
    <property type="project" value="UniProtKB-KW"/>
</dbReference>
<dbReference type="InterPro" id="IPR007525">
    <property type="entry name" value="FrhB_FdhB_C"/>
</dbReference>
<dbReference type="Proteomes" id="UP001211522">
    <property type="component" value="Unassembled WGS sequence"/>
</dbReference>
<dbReference type="EMBL" id="WKLT01000017">
    <property type="protein sequence ID" value="MRY59478.1"/>
    <property type="molecule type" value="Genomic_DNA"/>
</dbReference>
<feature type="domain" description="4Fe-4S ferredoxin-type" evidence="4">
    <location>
        <begin position="35"/>
        <end position="65"/>
    </location>
</feature>
<evidence type="ECO:0000313" key="5">
    <source>
        <dbReference type="EMBL" id="MDB9137454.1"/>
    </source>
</evidence>
<dbReference type="GO" id="GO:0046872">
    <property type="term" value="F:metal ion binding"/>
    <property type="evidence" value="ECO:0007669"/>
    <property type="project" value="UniProtKB-KW"/>
</dbReference>
<organism evidence="6 7">
    <name type="scientific">Parabacteroides distasonis</name>
    <dbReference type="NCBI Taxonomy" id="823"/>
    <lineage>
        <taxon>Bacteria</taxon>
        <taxon>Pseudomonadati</taxon>
        <taxon>Bacteroidota</taxon>
        <taxon>Bacteroidia</taxon>
        <taxon>Bacteroidales</taxon>
        <taxon>Tannerellaceae</taxon>
        <taxon>Parabacteroides</taxon>
    </lineage>
</organism>
<comment type="caution">
    <text evidence="6">The sequence shown here is derived from an EMBL/GenBank/DDBJ whole genome shotgun (WGS) entry which is preliminary data.</text>
</comment>
<evidence type="ECO:0000313" key="7">
    <source>
        <dbReference type="Proteomes" id="UP000463337"/>
    </source>
</evidence>
<dbReference type="EMBL" id="JAQMPX010000022">
    <property type="protein sequence ID" value="MDB9137454.1"/>
    <property type="molecule type" value="Genomic_DNA"/>
</dbReference>
<dbReference type="PROSITE" id="PS00198">
    <property type="entry name" value="4FE4S_FER_1"/>
    <property type="match status" value="1"/>
</dbReference>
<evidence type="ECO:0000256" key="2">
    <source>
        <dbReference type="ARBA" id="ARBA00023004"/>
    </source>
</evidence>
<dbReference type="RefSeq" id="WP_121960903.1">
    <property type="nucleotide sequence ID" value="NZ_AP019729.1"/>
</dbReference>
<dbReference type="AlphaFoldDB" id="A0A6I2N344"/>
<dbReference type="PROSITE" id="PS51379">
    <property type="entry name" value="4FE4S_FER_2"/>
    <property type="match status" value="2"/>
</dbReference>
<feature type="domain" description="4Fe-4S ferredoxin-type" evidence="4">
    <location>
        <begin position="1"/>
        <end position="30"/>
    </location>
</feature>
<dbReference type="Proteomes" id="UP000463337">
    <property type="component" value="Unassembled WGS sequence"/>
</dbReference>
<evidence type="ECO:0000256" key="3">
    <source>
        <dbReference type="ARBA" id="ARBA00023014"/>
    </source>
</evidence>
<evidence type="ECO:0000259" key="4">
    <source>
        <dbReference type="PROSITE" id="PS51379"/>
    </source>
</evidence>
<keyword evidence="2" id="KW-0408">Iron</keyword>